<evidence type="ECO:0000256" key="4">
    <source>
        <dbReference type="SAM" id="MobiDB-lite"/>
    </source>
</evidence>
<dbReference type="PANTHER" id="PTHR31109:SF2">
    <property type="entry name" value="RIBOSOME BIOGENESIS PROTEIN SLX9 HOMOLOG"/>
    <property type="match status" value="1"/>
</dbReference>
<reference evidence="5" key="3">
    <citation type="submission" date="2025-08" db="UniProtKB">
        <authorList>
            <consortium name="Ensembl"/>
        </authorList>
    </citation>
    <scope>IDENTIFICATION</scope>
</reference>
<dbReference type="EMBL" id="AGCU01021002">
    <property type="status" value="NOT_ANNOTATED_CDS"/>
    <property type="molecule type" value="Genomic_DNA"/>
</dbReference>
<name>K7FKM7_PELSI</name>
<dbReference type="EMBL" id="AGCU01021006">
    <property type="status" value="NOT_ANNOTATED_CDS"/>
    <property type="molecule type" value="Genomic_DNA"/>
</dbReference>
<keyword evidence="3" id="KW-0539">Nucleus</keyword>
<dbReference type="eggNOG" id="ENOG502S25R">
    <property type="taxonomic scope" value="Eukaryota"/>
</dbReference>
<dbReference type="EMBL" id="AGCU01021007">
    <property type="status" value="NOT_ANNOTATED_CDS"/>
    <property type="molecule type" value="Genomic_DNA"/>
</dbReference>
<proteinExistence type="inferred from homology"/>
<dbReference type="EMBL" id="AGCU01021001">
    <property type="status" value="NOT_ANNOTATED_CDS"/>
    <property type="molecule type" value="Genomic_DNA"/>
</dbReference>
<keyword evidence="6" id="KW-1185">Reference proteome</keyword>
<dbReference type="OMA" id="PVACRKS"/>
<dbReference type="InterPro" id="IPR028160">
    <property type="entry name" value="Slx9-like"/>
</dbReference>
<feature type="region of interest" description="Disordered" evidence="4">
    <location>
        <begin position="128"/>
        <end position="147"/>
    </location>
</feature>
<dbReference type="EMBL" id="AGCU01020998">
    <property type="status" value="NOT_ANNOTATED_CDS"/>
    <property type="molecule type" value="Genomic_DNA"/>
</dbReference>
<protein>
    <submittedName>
        <fullName evidence="5">SLX9 ribosome biosis factor</fullName>
    </submittedName>
</protein>
<dbReference type="GO" id="GO:0000462">
    <property type="term" value="P:maturation of SSU-rRNA from tricistronic rRNA transcript (SSU-rRNA, 5.8S rRNA, LSU-rRNA)"/>
    <property type="evidence" value="ECO:0007669"/>
    <property type="project" value="InterPro"/>
</dbReference>
<dbReference type="Ensembl" id="ENSPSIT00000008631.1">
    <property type="protein sequence ID" value="ENSPSIP00000008587.1"/>
    <property type="gene ID" value="ENSPSIG00000007857.1"/>
</dbReference>
<evidence type="ECO:0000313" key="5">
    <source>
        <dbReference type="Ensembl" id="ENSPSIP00000008587.1"/>
    </source>
</evidence>
<dbReference type="HOGENOM" id="CLU_099072_0_0_1"/>
<comment type="similarity">
    <text evidence="2">Belongs to the SLX9 family.</text>
</comment>
<dbReference type="EMBL" id="AGCU01020999">
    <property type="status" value="NOT_ANNOTATED_CDS"/>
    <property type="molecule type" value="Genomic_DNA"/>
</dbReference>
<dbReference type="EMBL" id="AGCU01021004">
    <property type="status" value="NOT_ANNOTATED_CDS"/>
    <property type="molecule type" value="Genomic_DNA"/>
</dbReference>
<gene>
    <name evidence="5" type="primary">SLX9</name>
</gene>
<dbReference type="GeneTree" id="ENSGT00390000015709"/>
<evidence type="ECO:0000256" key="2">
    <source>
        <dbReference type="ARBA" id="ARBA00011022"/>
    </source>
</evidence>
<reference evidence="5" key="4">
    <citation type="submission" date="2025-09" db="UniProtKB">
        <authorList>
            <consortium name="Ensembl"/>
        </authorList>
    </citation>
    <scope>IDENTIFICATION</scope>
</reference>
<evidence type="ECO:0000256" key="3">
    <source>
        <dbReference type="ARBA" id="ARBA00023242"/>
    </source>
</evidence>
<accession>K7FKM7</accession>
<dbReference type="EMBL" id="AGCU01021005">
    <property type="status" value="NOT_ANNOTATED_CDS"/>
    <property type="molecule type" value="Genomic_DNA"/>
</dbReference>
<evidence type="ECO:0000313" key="6">
    <source>
        <dbReference type="Proteomes" id="UP000007267"/>
    </source>
</evidence>
<dbReference type="Pfam" id="PF15341">
    <property type="entry name" value="SLX9"/>
    <property type="match status" value="1"/>
</dbReference>
<evidence type="ECO:0000256" key="1">
    <source>
        <dbReference type="ARBA" id="ARBA00004604"/>
    </source>
</evidence>
<reference evidence="6" key="1">
    <citation type="submission" date="2011-10" db="EMBL/GenBank/DDBJ databases">
        <authorList>
            <consortium name="Soft-shell Turtle Genome Consortium"/>
        </authorList>
    </citation>
    <scope>NUCLEOTIDE SEQUENCE [LARGE SCALE GENOMIC DNA]</scope>
    <source>
        <strain evidence="6">Daiwa-1</strain>
    </source>
</reference>
<organism evidence="5 6">
    <name type="scientific">Pelodiscus sinensis</name>
    <name type="common">Chinese softshell turtle</name>
    <name type="synonym">Trionyx sinensis</name>
    <dbReference type="NCBI Taxonomy" id="13735"/>
    <lineage>
        <taxon>Eukaryota</taxon>
        <taxon>Metazoa</taxon>
        <taxon>Chordata</taxon>
        <taxon>Craniata</taxon>
        <taxon>Vertebrata</taxon>
        <taxon>Euteleostomi</taxon>
        <taxon>Archelosauria</taxon>
        <taxon>Testudinata</taxon>
        <taxon>Testudines</taxon>
        <taxon>Cryptodira</taxon>
        <taxon>Trionychia</taxon>
        <taxon>Trionychidae</taxon>
        <taxon>Pelodiscus</taxon>
    </lineage>
</organism>
<feature type="compositionally biased region" description="Basic residues" evidence="4">
    <location>
        <begin position="134"/>
        <end position="143"/>
    </location>
</feature>
<comment type="subcellular location">
    <subcellularLocation>
        <location evidence="1">Nucleus</location>
        <location evidence="1">Nucleolus</location>
    </subcellularLocation>
</comment>
<sequence length="203" mass="22835">MATETRPEPCTPVTALTTEVCTGFLPLSQDWTFLSSDVFAGLKIEPQALVKKLDLDSRSVVSAQTGGEEKPRLSKRERLKLRKDRWLQKIEGVKLARRKQKAEAKRKATPVVGDMQPLLEALPELSELSTPSQARKHPKTHGRVKAEPTDFNQMKPAQKRKLLQEEVARFHQVIANPLYKANPLAAISEHLCKRLKEEQGDAL</sequence>
<dbReference type="AlphaFoldDB" id="K7FKM7"/>
<dbReference type="GO" id="GO:0030688">
    <property type="term" value="C:preribosome, small subunit precursor"/>
    <property type="evidence" value="ECO:0007669"/>
    <property type="project" value="InterPro"/>
</dbReference>
<dbReference type="EMBL" id="AGCU01021003">
    <property type="status" value="NOT_ANNOTATED_CDS"/>
    <property type="molecule type" value="Genomic_DNA"/>
</dbReference>
<dbReference type="EMBL" id="AGCU01021000">
    <property type="status" value="NOT_ANNOTATED_CDS"/>
    <property type="molecule type" value="Genomic_DNA"/>
</dbReference>
<dbReference type="Proteomes" id="UP000007267">
    <property type="component" value="Unassembled WGS sequence"/>
</dbReference>
<dbReference type="PANTHER" id="PTHR31109">
    <property type="entry name" value="PROTEIN FAM207A"/>
    <property type="match status" value="1"/>
</dbReference>
<reference evidence="6" key="2">
    <citation type="journal article" date="2013" name="Nat. Genet.">
        <title>The draft genomes of soft-shell turtle and green sea turtle yield insights into the development and evolution of the turtle-specific body plan.</title>
        <authorList>
            <person name="Wang Z."/>
            <person name="Pascual-Anaya J."/>
            <person name="Zadissa A."/>
            <person name="Li W."/>
            <person name="Niimura Y."/>
            <person name="Huang Z."/>
            <person name="Li C."/>
            <person name="White S."/>
            <person name="Xiong Z."/>
            <person name="Fang D."/>
            <person name="Wang B."/>
            <person name="Ming Y."/>
            <person name="Chen Y."/>
            <person name="Zheng Y."/>
            <person name="Kuraku S."/>
            <person name="Pignatelli M."/>
            <person name="Herrero J."/>
            <person name="Beal K."/>
            <person name="Nozawa M."/>
            <person name="Li Q."/>
            <person name="Wang J."/>
            <person name="Zhang H."/>
            <person name="Yu L."/>
            <person name="Shigenobu S."/>
            <person name="Wang J."/>
            <person name="Liu J."/>
            <person name="Flicek P."/>
            <person name="Searle S."/>
            <person name="Wang J."/>
            <person name="Kuratani S."/>
            <person name="Yin Y."/>
            <person name="Aken B."/>
            <person name="Zhang G."/>
            <person name="Irie N."/>
        </authorList>
    </citation>
    <scope>NUCLEOTIDE SEQUENCE [LARGE SCALE GENOMIC DNA]</scope>
    <source>
        <strain evidence="6">Daiwa-1</strain>
    </source>
</reference>
<dbReference type="GO" id="GO:0005730">
    <property type="term" value="C:nucleolus"/>
    <property type="evidence" value="ECO:0007669"/>
    <property type="project" value="UniProtKB-SubCell"/>
</dbReference>
<dbReference type="GO" id="GO:0030686">
    <property type="term" value="C:90S preribosome"/>
    <property type="evidence" value="ECO:0007669"/>
    <property type="project" value="InterPro"/>
</dbReference>